<reference evidence="2 4" key="2">
    <citation type="submission" date="2016-10" db="EMBL/GenBank/DDBJ databases">
        <authorList>
            <person name="Varghese N."/>
            <person name="Submissions S."/>
        </authorList>
    </citation>
    <scope>NUCLEOTIDE SEQUENCE [LARGE SCALE GENOMIC DNA]</scope>
    <source>
        <strain evidence="2 4">DSM 2094</strain>
    </source>
</reference>
<keyword evidence="3" id="KW-1185">Reference proteome</keyword>
<dbReference type="EMBL" id="FJMZ01000016">
    <property type="protein sequence ID" value="CZQ92942.1"/>
    <property type="molecule type" value="Genomic_DNA"/>
</dbReference>
<evidence type="ECO:0000313" key="3">
    <source>
        <dbReference type="Proteomes" id="UP000195947"/>
    </source>
</evidence>
<organism evidence="2 4">
    <name type="scientific">Trichococcus flocculiformis</name>
    <dbReference type="NCBI Taxonomy" id="82803"/>
    <lineage>
        <taxon>Bacteria</taxon>
        <taxon>Bacillati</taxon>
        <taxon>Bacillota</taxon>
        <taxon>Bacilli</taxon>
        <taxon>Lactobacillales</taxon>
        <taxon>Carnobacteriaceae</taxon>
        <taxon>Trichococcus</taxon>
    </lineage>
</organism>
<dbReference type="Proteomes" id="UP000195947">
    <property type="component" value="Unassembled WGS sequence"/>
</dbReference>
<evidence type="ECO:0000313" key="1">
    <source>
        <dbReference type="EMBL" id="CZQ92942.1"/>
    </source>
</evidence>
<dbReference type="AlphaFoldDB" id="A0AB38BIF0"/>
<comment type="caution">
    <text evidence="2">The sequence shown here is derived from an EMBL/GenBank/DDBJ whole genome shotgun (WGS) entry which is preliminary data.</text>
</comment>
<dbReference type="Proteomes" id="UP000199686">
    <property type="component" value="Unassembled WGS sequence"/>
</dbReference>
<accession>A0AB38BIF0</accession>
<gene>
    <name evidence="2" type="ORF">SAMN04488507_101936</name>
    <name evidence="1" type="ORF">TFLO_1609</name>
</gene>
<dbReference type="EMBL" id="FOQC01000019">
    <property type="protein sequence ID" value="SFH85151.1"/>
    <property type="molecule type" value="Genomic_DNA"/>
</dbReference>
<protein>
    <submittedName>
        <fullName evidence="2">Uncharacterized protein</fullName>
    </submittedName>
</protein>
<reference evidence="1 3" key="1">
    <citation type="submission" date="2016-02" db="EMBL/GenBank/DDBJ databases">
        <authorList>
            <person name="Strepis N."/>
        </authorList>
    </citation>
    <scope>NUCLEOTIDE SEQUENCE [LARGE SCALE GENOMIC DNA]</scope>
    <source>
        <strain evidence="1">Trichococcus flocculiformis</strain>
    </source>
</reference>
<proteinExistence type="predicted"/>
<sequence length="83" mass="8891">MRLSGAGGSFRGFSSGEALLIGGRVYFGWLNSGETVLTEVEPRLPGCPPVKSFSPEDNLFNCLTDSAAERSFKAAIHNLRATQ</sequence>
<evidence type="ECO:0000313" key="2">
    <source>
        <dbReference type="EMBL" id="SFH85151.1"/>
    </source>
</evidence>
<name>A0AB38BIF0_9LACT</name>
<evidence type="ECO:0000313" key="4">
    <source>
        <dbReference type="Proteomes" id="UP000199686"/>
    </source>
</evidence>